<accession>A0ABX2I0D3</accession>
<comment type="caution">
    <text evidence="1">The sequence shown here is derived from an EMBL/GenBank/DDBJ whole genome shotgun (WGS) entry which is preliminary data.</text>
</comment>
<dbReference type="Proteomes" id="UP001644750">
    <property type="component" value="Unassembled WGS sequence"/>
</dbReference>
<reference evidence="1 2" key="1">
    <citation type="journal article" date="2020" name="Cell Host Microbe">
        <title>Functional and Genomic Variation between Human-Derived Isolates of Lachnospiraceae Reveals Inter- and Intra-Species Diversity.</title>
        <authorList>
            <person name="Sorbara M.T."/>
            <person name="Littmann E.R."/>
            <person name="Fontana E."/>
            <person name="Moody T.U."/>
            <person name="Kohout C.E."/>
            <person name="Gjonbalaj M."/>
            <person name="Eaton V."/>
            <person name="Seok R."/>
            <person name="Leiner I.M."/>
            <person name="Pamer E.G."/>
        </authorList>
    </citation>
    <scope>NUCLEOTIDE SEQUENCE [LARGE SCALE GENOMIC DNA]</scope>
    <source>
        <strain evidence="1 2">MSK.14.57</strain>
    </source>
</reference>
<protein>
    <submittedName>
        <fullName evidence="1">Uncharacterized protein</fullName>
    </submittedName>
</protein>
<proteinExistence type="predicted"/>
<organism evidence="1 2">
    <name type="scientific">Anaerostipes hadrus</name>
    <dbReference type="NCBI Taxonomy" id="649756"/>
    <lineage>
        <taxon>Bacteria</taxon>
        <taxon>Bacillati</taxon>
        <taxon>Bacillota</taxon>
        <taxon>Clostridia</taxon>
        <taxon>Lachnospirales</taxon>
        <taxon>Lachnospiraceae</taxon>
        <taxon>Anaerostipes</taxon>
    </lineage>
</organism>
<name>A0ABX2I0D3_ANAHA</name>
<keyword evidence="2" id="KW-1185">Reference proteome</keyword>
<sequence length="82" mass="9573">MCRTVFEILDNAGCLKDIEWRRVGCDYYINETQDCAKLIMNFIALSMPEDFTYKLIESEIEPINGYWNGELNAQLGYGLFFD</sequence>
<evidence type="ECO:0000313" key="2">
    <source>
        <dbReference type="Proteomes" id="UP001644750"/>
    </source>
</evidence>
<dbReference type="EMBL" id="JAAITB010000032">
    <property type="protein sequence ID" value="NSJ80480.1"/>
    <property type="molecule type" value="Genomic_DNA"/>
</dbReference>
<gene>
    <name evidence="1" type="ORF">G5A72_12990</name>
</gene>
<dbReference type="RefSeq" id="WP_173726099.1">
    <property type="nucleotide sequence ID" value="NZ_JAAIQB010000026.1"/>
</dbReference>
<evidence type="ECO:0000313" key="1">
    <source>
        <dbReference type="EMBL" id="NSJ80480.1"/>
    </source>
</evidence>